<dbReference type="Pfam" id="PF00082">
    <property type="entry name" value="Peptidase_S8"/>
    <property type="match status" value="1"/>
</dbReference>
<dbReference type="Gene3D" id="3.40.50.200">
    <property type="entry name" value="Peptidase S8/S53 domain"/>
    <property type="match status" value="1"/>
</dbReference>
<feature type="chain" id="PRO_5021352787" description="Peptidase S8/S53 domain-containing protein" evidence="7">
    <location>
        <begin position="32"/>
        <end position="420"/>
    </location>
</feature>
<dbReference type="Proteomes" id="UP000316125">
    <property type="component" value="Chromosome"/>
</dbReference>
<evidence type="ECO:0000256" key="3">
    <source>
        <dbReference type="ARBA" id="ARBA00022801"/>
    </source>
</evidence>
<feature type="domain" description="Peptidase S8/S53" evidence="8">
    <location>
        <begin position="58"/>
        <end position="328"/>
    </location>
</feature>
<evidence type="ECO:0000256" key="1">
    <source>
        <dbReference type="ARBA" id="ARBA00011073"/>
    </source>
</evidence>
<gene>
    <name evidence="9" type="ORF">FIV50_16505</name>
</gene>
<evidence type="ECO:0000313" key="9">
    <source>
        <dbReference type="EMBL" id="QDE36245.1"/>
    </source>
</evidence>
<evidence type="ECO:0000259" key="8">
    <source>
        <dbReference type="Pfam" id="PF00082"/>
    </source>
</evidence>
<feature type="active site" description="Charge relay system" evidence="5">
    <location>
        <position position="67"/>
    </location>
</feature>
<dbReference type="InterPro" id="IPR000209">
    <property type="entry name" value="Peptidase_S8/S53_dom"/>
</dbReference>
<accession>A0A4Y5YV25</accession>
<dbReference type="OrthoDB" id="3644449at2"/>
<keyword evidence="3 5" id="KW-0378">Hydrolase</keyword>
<evidence type="ECO:0000313" key="10">
    <source>
        <dbReference type="Proteomes" id="UP000316125"/>
    </source>
</evidence>
<keyword evidence="6" id="KW-1133">Transmembrane helix</keyword>
<feature type="active site" description="Charge relay system" evidence="5">
    <location>
        <position position="279"/>
    </location>
</feature>
<keyword evidence="6" id="KW-0812">Transmembrane</keyword>
<dbReference type="InterPro" id="IPR022398">
    <property type="entry name" value="Peptidase_S8_His-AS"/>
</dbReference>
<sequence>MMANRARRWIAAGAALVALATAAVVPSAASAQDFSGGGPNWYMDAMKIAPIHEAGITGEGVTIAVFDGGLYLDAPTLQGADIEVPDFDGCHDPLDYAPTQYEELKHGTSVTSLIVGNGTSESGEGPKGIAPEAHILYYGALQGGDSLGQSPYTCKAPFEDVLDDAVARGTDIVTMSGGSAKLAEELSEGAYESVAKALRAGVVIVAGLPNDDTVWTFELDEGNGVINVASVDATAAPAKKRYSEEDMADPNTDVTAPGIGVAGVGFNDTWGMTTWQGNSAATPLVAGLIALGMQKWPDATAAQLTQSLIHNTGSNPHELERSDRYGYGIVNATRFIAEDPTQYPDEHPLFVEERSPSFDAVYNPPSPTPTPEPVAAPQSELPMVLVSLALVVVLALVAVAGVIILIVVVVKHSRRVPDAS</sequence>
<protein>
    <recommendedName>
        <fullName evidence="8">Peptidase S8/S53 domain-containing protein</fullName>
    </recommendedName>
</protein>
<keyword evidence="7" id="KW-0732">Signal</keyword>
<keyword evidence="4 5" id="KW-0720">Serine protease</keyword>
<evidence type="ECO:0000256" key="7">
    <source>
        <dbReference type="SAM" id="SignalP"/>
    </source>
</evidence>
<feature type="transmembrane region" description="Helical" evidence="6">
    <location>
        <begin position="383"/>
        <end position="410"/>
    </location>
</feature>
<dbReference type="GO" id="GO:0004252">
    <property type="term" value="F:serine-type endopeptidase activity"/>
    <property type="evidence" value="ECO:0007669"/>
    <property type="project" value="UniProtKB-UniRule"/>
</dbReference>
<dbReference type="AlphaFoldDB" id="A0A4Y5YV25"/>
<dbReference type="PANTHER" id="PTHR43806">
    <property type="entry name" value="PEPTIDASE S8"/>
    <property type="match status" value="1"/>
</dbReference>
<dbReference type="EMBL" id="CP041040">
    <property type="protein sequence ID" value="QDE36245.1"/>
    <property type="molecule type" value="Genomic_DNA"/>
</dbReference>
<feature type="active site" description="Charge relay system" evidence="5">
    <location>
        <position position="106"/>
    </location>
</feature>
<dbReference type="InterPro" id="IPR015500">
    <property type="entry name" value="Peptidase_S8_subtilisin-rel"/>
</dbReference>
<dbReference type="CDD" id="cd00306">
    <property type="entry name" value="Peptidases_S8_S53"/>
    <property type="match status" value="1"/>
</dbReference>
<feature type="signal peptide" evidence="7">
    <location>
        <begin position="1"/>
        <end position="31"/>
    </location>
</feature>
<reference evidence="9 10" key="1">
    <citation type="submission" date="2019-06" db="EMBL/GenBank/DDBJ databases">
        <title>Complete genome of Microbacterium foliorum M2.</title>
        <authorList>
            <person name="Cao G."/>
        </authorList>
    </citation>
    <scope>NUCLEOTIDE SEQUENCE [LARGE SCALE GENOMIC DNA]</scope>
    <source>
        <strain evidence="9 10">M2</strain>
    </source>
</reference>
<dbReference type="PROSITE" id="PS51892">
    <property type="entry name" value="SUBTILASE"/>
    <property type="match status" value="1"/>
</dbReference>
<dbReference type="PROSITE" id="PS00137">
    <property type="entry name" value="SUBTILASE_HIS"/>
    <property type="match status" value="1"/>
</dbReference>
<comment type="similarity">
    <text evidence="1 5">Belongs to the peptidase S8 family.</text>
</comment>
<dbReference type="PRINTS" id="PR00723">
    <property type="entry name" value="SUBTILISIN"/>
</dbReference>
<name>A0A4Y5YV25_9MICO</name>
<keyword evidence="2 5" id="KW-0645">Protease</keyword>
<evidence type="ECO:0000256" key="4">
    <source>
        <dbReference type="ARBA" id="ARBA00022825"/>
    </source>
</evidence>
<keyword evidence="6" id="KW-0472">Membrane</keyword>
<dbReference type="SUPFAM" id="SSF52743">
    <property type="entry name" value="Subtilisin-like"/>
    <property type="match status" value="1"/>
</dbReference>
<proteinExistence type="inferred from homology"/>
<evidence type="ECO:0000256" key="6">
    <source>
        <dbReference type="SAM" id="Phobius"/>
    </source>
</evidence>
<dbReference type="PANTHER" id="PTHR43806:SF11">
    <property type="entry name" value="CEREVISIN-RELATED"/>
    <property type="match status" value="1"/>
</dbReference>
<dbReference type="GO" id="GO:0006508">
    <property type="term" value="P:proteolysis"/>
    <property type="evidence" value="ECO:0007669"/>
    <property type="project" value="UniProtKB-KW"/>
</dbReference>
<evidence type="ECO:0000256" key="5">
    <source>
        <dbReference type="PROSITE-ProRule" id="PRU01240"/>
    </source>
</evidence>
<organism evidence="9 10">
    <name type="scientific">Microbacterium foliorum</name>
    <dbReference type="NCBI Taxonomy" id="104336"/>
    <lineage>
        <taxon>Bacteria</taxon>
        <taxon>Bacillati</taxon>
        <taxon>Actinomycetota</taxon>
        <taxon>Actinomycetes</taxon>
        <taxon>Micrococcales</taxon>
        <taxon>Microbacteriaceae</taxon>
        <taxon>Microbacterium</taxon>
    </lineage>
</organism>
<dbReference type="InterPro" id="IPR050131">
    <property type="entry name" value="Peptidase_S8_subtilisin-like"/>
</dbReference>
<evidence type="ECO:0000256" key="2">
    <source>
        <dbReference type="ARBA" id="ARBA00022670"/>
    </source>
</evidence>
<dbReference type="InterPro" id="IPR036852">
    <property type="entry name" value="Peptidase_S8/S53_dom_sf"/>
</dbReference>